<feature type="domain" description="4-O-methyl-glucuronoyl methylesterase-like" evidence="8">
    <location>
        <begin position="3"/>
        <end position="112"/>
    </location>
</feature>
<keyword evidence="4" id="KW-0378">Hydrolase</keyword>
<dbReference type="InterPro" id="IPR054579">
    <property type="entry name" value="GCE-like_dom"/>
</dbReference>
<name>A0AA38YB21_9EURO</name>
<evidence type="ECO:0000256" key="6">
    <source>
        <dbReference type="ARBA" id="ARBA00024511"/>
    </source>
</evidence>
<dbReference type="AlphaFoldDB" id="A0AA38YB21"/>
<protein>
    <recommendedName>
        <fullName evidence="7">(4-O-methyl)-D-glucuronate--lignin esterase</fullName>
        <ecNumber evidence="7">3.1.1.117</ecNumber>
    </recommendedName>
</protein>
<comment type="caution">
    <text evidence="9">The sequence shown here is derived from an EMBL/GenBank/DDBJ whole genome shotgun (WGS) entry which is preliminary data.</text>
</comment>
<dbReference type="Gene3D" id="3.40.50.1820">
    <property type="entry name" value="alpha/beta hydrolase"/>
    <property type="match status" value="1"/>
</dbReference>
<evidence type="ECO:0000313" key="9">
    <source>
        <dbReference type="EMBL" id="KAJ9640590.1"/>
    </source>
</evidence>
<evidence type="ECO:0000256" key="3">
    <source>
        <dbReference type="ARBA" id="ARBA00022729"/>
    </source>
</evidence>
<dbReference type="GO" id="GO:0052689">
    <property type="term" value="F:carboxylic ester hydrolase activity"/>
    <property type="evidence" value="ECO:0007669"/>
    <property type="project" value="UniProtKB-KW"/>
</dbReference>
<keyword evidence="2" id="KW-0719">Serine esterase</keyword>
<dbReference type="EMBL" id="JAPDRN010000014">
    <property type="protein sequence ID" value="KAJ9640590.1"/>
    <property type="molecule type" value="Genomic_DNA"/>
</dbReference>
<organism evidence="9 10">
    <name type="scientific">Knufia peltigerae</name>
    <dbReference type="NCBI Taxonomy" id="1002370"/>
    <lineage>
        <taxon>Eukaryota</taxon>
        <taxon>Fungi</taxon>
        <taxon>Dikarya</taxon>
        <taxon>Ascomycota</taxon>
        <taxon>Pezizomycotina</taxon>
        <taxon>Eurotiomycetes</taxon>
        <taxon>Chaetothyriomycetidae</taxon>
        <taxon>Chaetothyriales</taxon>
        <taxon>Trichomeriaceae</taxon>
        <taxon>Knufia</taxon>
    </lineage>
</organism>
<evidence type="ECO:0000313" key="10">
    <source>
        <dbReference type="Proteomes" id="UP001172681"/>
    </source>
</evidence>
<proteinExistence type="inferred from homology"/>
<dbReference type="Proteomes" id="UP001172681">
    <property type="component" value="Unassembled WGS sequence"/>
</dbReference>
<dbReference type="EC" id="3.1.1.117" evidence="7"/>
<dbReference type="GO" id="GO:0046274">
    <property type="term" value="P:lignin catabolic process"/>
    <property type="evidence" value="ECO:0007669"/>
    <property type="project" value="UniProtKB-KW"/>
</dbReference>
<reference evidence="9" key="1">
    <citation type="submission" date="2022-10" db="EMBL/GenBank/DDBJ databases">
        <title>Culturing micro-colonial fungi from biological soil crusts in the Mojave desert and describing Neophaeococcomyces mojavensis, and introducing the new genera and species Taxawa tesnikishii.</title>
        <authorList>
            <person name="Kurbessoian T."/>
            <person name="Stajich J.E."/>
        </authorList>
    </citation>
    <scope>NUCLEOTIDE SEQUENCE</scope>
    <source>
        <strain evidence="9">TK_35</strain>
    </source>
</reference>
<dbReference type="Pfam" id="PF22244">
    <property type="entry name" value="GCE_fung"/>
    <property type="match status" value="1"/>
</dbReference>
<evidence type="ECO:0000256" key="5">
    <source>
        <dbReference type="ARBA" id="ARBA00023185"/>
    </source>
</evidence>
<evidence type="ECO:0000256" key="4">
    <source>
        <dbReference type="ARBA" id="ARBA00022801"/>
    </source>
</evidence>
<gene>
    <name evidence="9" type="primary">cip2</name>
    <name evidence="9" type="ORF">H2204_003218</name>
</gene>
<keyword evidence="5" id="KW-0439">Lignin degradation</keyword>
<evidence type="ECO:0000256" key="7">
    <source>
        <dbReference type="ARBA" id="ARBA00026105"/>
    </source>
</evidence>
<sequence length="179" mass="20049">MGIALTIAQESESGGTACWRLSDVENISVDGADTVQTAHEIVTENVWFSNEFEVFANETDGTQRLPFDHHMLAGMVAPRGFLVFDNLGYEWLSPWSSYGCMTAARTIYKALGVEQSLGYSEAADHTHCQFPVQDQGAELDAFVGKYLREEQVDANVFRTEANFTFDQTMWIDWDSPDLT</sequence>
<dbReference type="InterPro" id="IPR029058">
    <property type="entry name" value="AB_hydrolase_fold"/>
</dbReference>
<evidence type="ECO:0000256" key="1">
    <source>
        <dbReference type="ARBA" id="ARBA00010092"/>
    </source>
</evidence>
<comment type="catalytic activity">
    <reaction evidence="6">
        <text>a 4-O-methyl-alpha-D-glucuronosyl ester derivative + H2O = 4-O-methyl-alpha-D-glucuronate derivative + an alcohol + H(+)</text>
        <dbReference type="Rhea" id="RHEA:67452"/>
        <dbReference type="ChEBI" id="CHEBI:15377"/>
        <dbReference type="ChEBI" id="CHEBI:15378"/>
        <dbReference type="ChEBI" id="CHEBI:30879"/>
        <dbReference type="ChEBI" id="CHEBI:171667"/>
        <dbReference type="ChEBI" id="CHEBI:171668"/>
        <dbReference type="EC" id="3.1.1.117"/>
    </reaction>
    <physiologicalReaction direction="left-to-right" evidence="6">
        <dbReference type="Rhea" id="RHEA:67453"/>
    </physiologicalReaction>
</comment>
<accession>A0AA38YB21</accession>
<evidence type="ECO:0000259" key="8">
    <source>
        <dbReference type="Pfam" id="PF22244"/>
    </source>
</evidence>
<keyword evidence="10" id="KW-1185">Reference proteome</keyword>
<keyword evidence="3" id="KW-0732">Signal</keyword>
<comment type="similarity">
    <text evidence="1">Belongs to the carbohydrate esterase 15 (CE15) family.</text>
</comment>
<evidence type="ECO:0000256" key="2">
    <source>
        <dbReference type="ARBA" id="ARBA00022487"/>
    </source>
</evidence>